<evidence type="ECO:0000313" key="3">
    <source>
        <dbReference type="EMBL" id="MYN04738.1"/>
    </source>
</evidence>
<comment type="caution">
    <text evidence="3">The sequence shown here is derived from an EMBL/GenBank/DDBJ whole genome shotgun (WGS) entry which is preliminary data.</text>
</comment>
<dbReference type="Pfam" id="PF07883">
    <property type="entry name" value="Cupin_2"/>
    <property type="match status" value="1"/>
</dbReference>
<dbReference type="InterPro" id="IPR011051">
    <property type="entry name" value="RmlC_Cupin_sf"/>
</dbReference>
<dbReference type="InterPro" id="IPR051610">
    <property type="entry name" value="GPI/OXD"/>
</dbReference>
<dbReference type="CDD" id="cd02224">
    <property type="entry name" value="cupin_SPO2919-like"/>
    <property type="match status" value="1"/>
</dbReference>
<dbReference type="InterPro" id="IPR013096">
    <property type="entry name" value="Cupin_2"/>
</dbReference>
<evidence type="ECO:0000313" key="4">
    <source>
        <dbReference type="Proteomes" id="UP000448575"/>
    </source>
</evidence>
<feature type="domain" description="Cupin type-2" evidence="2">
    <location>
        <begin position="51"/>
        <end position="118"/>
    </location>
</feature>
<dbReference type="PANTHER" id="PTHR35848:SF6">
    <property type="entry name" value="CUPIN TYPE-2 DOMAIN-CONTAINING PROTEIN"/>
    <property type="match status" value="1"/>
</dbReference>
<protein>
    <submittedName>
        <fullName evidence="3">Cupin domain-containing protein</fullName>
    </submittedName>
</protein>
<keyword evidence="1" id="KW-0479">Metal-binding</keyword>
<dbReference type="Proteomes" id="UP000448575">
    <property type="component" value="Unassembled WGS sequence"/>
</dbReference>
<sequence length="158" mass="17718">MSEQYKHIVKRQQAEEAQGTFSHPWNPASEITGSQLARMAGLKRSMVSIGRLKPGKESFAYHLHHNEEEWIYILSGQGVAHIDGEDYTLEAGDFVGFPTPSKAHQLINRGSEDLVYLMGGEDLPCEVADFPALDRRMVRTGDKIKIYKLSEGQEFGPL</sequence>
<dbReference type="PANTHER" id="PTHR35848">
    <property type="entry name" value="OXALATE-BINDING PROTEIN"/>
    <property type="match status" value="1"/>
</dbReference>
<proteinExistence type="predicted"/>
<name>A0A6N9HM51_9BURK</name>
<evidence type="ECO:0000256" key="1">
    <source>
        <dbReference type="ARBA" id="ARBA00022723"/>
    </source>
</evidence>
<gene>
    <name evidence="3" type="ORF">GTP41_21830</name>
</gene>
<dbReference type="RefSeq" id="WP_161027697.1">
    <property type="nucleotide sequence ID" value="NZ_WWCJ01000020.1"/>
</dbReference>
<dbReference type="InterPro" id="IPR014710">
    <property type="entry name" value="RmlC-like_jellyroll"/>
</dbReference>
<dbReference type="GO" id="GO:0046872">
    <property type="term" value="F:metal ion binding"/>
    <property type="evidence" value="ECO:0007669"/>
    <property type="project" value="UniProtKB-KW"/>
</dbReference>
<dbReference type="AlphaFoldDB" id="A0A6N9HM51"/>
<dbReference type="Gene3D" id="2.60.120.10">
    <property type="entry name" value="Jelly Rolls"/>
    <property type="match status" value="1"/>
</dbReference>
<organism evidence="3 4">
    <name type="scientific">Pseudoduganella guangdongensis</name>
    <dbReference type="NCBI Taxonomy" id="2692179"/>
    <lineage>
        <taxon>Bacteria</taxon>
        <taxon>Pseudomonadati</taxon>
        <taxon>Pseudomonadota</taxon>
        <taxon>Betaproteobacteria</taxon>
        <taxon>Burkholderiales</taxon>
        <taxon>Oxalobacteraceae</taxon>
        <taxon>Telluria group</taxon>
        <taxon>Pseudoduganella</taxon>
    </lineage>
</organism>
<dbReference type="EMBL" id="WWCJ01000020">
    <property type="protein sequence ID" value="MYN04738.1"/>
    <property type="molecule type" value="Genomic_DNA"/>
</dbReference>
<keyword evidence="4" id="KW-1185">Reference proteome</keyword>
<evidence type="ECO:0000259" key="2">
    <source>
        <dbReference type="Pfam" id="PF07883"/>
    </source>
</evidence>
<reference evidence="3 4" key="1">
    <citation type="submission" date="2019-12" db="EMBL/GenBank/DDBJ databases">
        <title>Novel species isolated from a subtropical stream in China.</title>
        <authorList>
            <person name="Lu H."/>
        </authorList>
    </citation>
    <scope>NUCLEOTIDE SEQUENCE [LARGE SCALE GENOMIC DNA]</scope>
    <source>
        <strain evidence="3 4">DS3</strain>
    </source>
</reference>
<dbReference type="SUPFAM" id="SSF51182">
    <property type="entry name" value="RmlC-like cupins"/>
    <property type="match status" value="1"/>
</dbReference>
<accession>A0A6N9HM51</accession>